<protein>
    <recommendedName>
        <fullName evidence="5">MYND-type domain-containing protein</fullName>
    </recommendedName>
</protein>
<dbReference type="InterPro" id="IPR002893">
    <property type="entry name" value="Znf_MYND"/>
</dbReference>
<dbReference type="PROSITE" id="PS50865">
    <property type="entry name" value="ZF_MYND_2"/>
    <property type="match status" value="1"/>
</dbReference>
<accession>A0A9W7W1W0</accession>
<gene>
    <name evidence="6" type="ORF">Tdes44962_MAKER03022</name>
</gene>
<reference evidence="6 7" key="2">
    <citation type="journal article" date="2021" name="Curr. Genet.">
        <title>Genetic response to nitrogen starvation in the aggressive Eucalyptus foliar pathogen Teratosphaeria destructans.</title>
        <authorList>
            <person name="Havenga M."/>
            <person name="Wingfield B.D."/>
            <person name="Wingfield M.J."/>
            <person name="Dreyer L.L."/>
            <person name="Roets F."/>
            <person name="Aylward J."/>
        </authorList>
    </citation>
    <scope>NUCLEOTIDE SEQUENCE [LARGE SCALE GENOMIC DNA]</scope>
    <source>
        <strain evidence="6">CMW44962</strain>
    </source>
</reference>
<evidence type="ECO:0000256" key="1">
    <source>
        <dbReference type="ARBA" id="ARBA00022723"/>
    </source>
</evidence>
<evidence type="ECO:0000256" key="2">
    <source>
        <dbReference type="ARBA" id="ARBA00022771"/>
    </source>
</evidence>
<evidence type="ECO:0000313" key="6">
    <source>
        <dbReference type="EMBL" id="KAH9827212.1"/>
    </source>
</evidence>
<evidence type="ECO:0000313" key="7">
    <source>
        <dbReference type="Proteomes" id="UP001138500"/>
    </source>
</evidence>
<evidence type="ECO:0000259" key="5">
    <source>
        <dbReference type="PROSITE" id="PS50865"/>
    </source>
</evidence>
<keyword evidence="3" id="KW-0862">Zinc</keyword>
<keyword evidence="2 4" id="KW-0863">Zinc-finger</keyword>
<name>A0A9W7W1W0_9PEZI</name>
<keyword evidence="1" id="KW-0479">Metal-binding</keyword>
<dbReference type="GO" id="GO:0008270">
    <property type="term" value="F:zinc ion binding"/>
    <property type="evidence" value="ECO:0007669"/>
    <property type="project" value="UniProtKB-KW"/>
</dbReference>
<dbReference type="PROSITE" id="PS01360">
    <property type="entry name" value="ZF_MYND_1"/>
    <property type="match status" value="1"/>
</dbReference>
<organism evidence="6 7">
    <name type="scientific">Teratosphaeria destructans</name>
    <dbReference type="NCBI Taxonomy" id="418781"/>
    <lineage>
        <taxon>Eukaryota</taxon>
        <taxon>Fungi</taxon>
        <taxon>Dikarya</taxon>
        <taxon>Ascomycota</taxon>
        <taxon>Pezizomycotina</taxon>
        <taxon>Dothideomycetes</taxon>
        <taxon>Dothideomycetidae</taxon>
        <taxon>Mycosphaerellales</taxon>
        <taxon>Teratosphaeriaceae</taxon>
        <taxon>Teratosphaeria</taxon>
    </lineage>
</organism>
<dbReference type="AlphaFoldDB" id="A0A9W7W1W0"/>
<keyword evidence="7" id="KW-1185">Reference proteome</keyword>
<comment type="caution">
    <text evidence="6">The sequence shown here is derived from an EMBL/GenBank/DDBJ whole genome shotgun (WGS) entry which is preliminary data.</text>
</comment>
<dbReference type="Pfam" id="PF01753">
    <property type="entry name" value="zf-MYND"/>
    <property type="match status" value="1"/>
</dbReference>
<dbReference type="SUPFAM" id="SSF144232">
    <property type="entry name" value="HIT/MYND zinc finger-like"/>
    <property type="match status" value="1"/>
</dbReference>
<dbReference type="EMBL" id="RIBY02001901">
    <property type="protein sequence ID" value="KAH9827212.1"/>
    <property type="molecule type" value="Genomic_DNA"/>
</dbReference>
<dbReference type="Gene3D" id="6.10.140.2220">
    <property type="match status" value="1"/>
</dbReference>
<evidence type="ECO:0000256" key="3">
    <source>
        <dbReference type="ARBA" id="ARBA00022833"/>
    </source>
</evidence>
<reference evidence="6 7" key="1">
    <citation type="journal article" date="2018" name="IMA Fungus">
        <title>IMA Genome-F 10: Nine draft genome sequences of Claviceps purpurea s.lat., including C. arundinis, C. humidiphila, and C. cf. spartinae, pseudomolecules for the pitch canker pathogen Fusarium circinatum, draft genome of Davidsoniella eucalypti, Grosmannia galeiformis, Quambalaria eucalypti, and Teratosphaeria destructans.</title>
        <authorList>
            <person name="Wingfield B.D."/>
            <person name="Liu M."/>
            <person name="Nguyen H.D."/>
            <person name="Lane F.A."/>
            <person name="Morgan S.W."/>
            <person name="De Vos L."/>
            <person name="Wilken P.M."/>
            <person name="Duong T.A."/>
            <person name="Aylward J."/>
            <person name="Coetzee M.P."/>
            <person name="Dadej K."/>
            <person name="De Beer Z.W."/>
            <person name="Findlay W."/>
            <person name="Havenga M."/>
            <person name="Kolarik M."/>
            <person name="Menzies J.G."/>
            <person name="Naidoo K."/>
            <person name="Pochopski O."/>
            <person name="Shoukouhi P."/>
            <person name="Santana Q.C."/>
            <person name="Seifert K.A."/>
            <person name="Soal N."/>
            <person name="Steenkamp E.T."/>
            <person name="Tatham C.T."/>
            <person name="van der Nest M.A."/>
            <person name="Wingfield M.J."/>
        </authorList>
    </citation>
    <scope>NUCLEOTIDE SEQUENCE [LARGE SCALE GENOMIC DNA]</scope>
    <source>
        <strain evidence="6">CMW44962</strain>
    </source>
</reference>
<sequence>MSTSTLPNLSCGRCHRPQAHLSGPLQLCSRCRSIRYCSRDCQRRDWPSHKPQCQTGTVRDRVRTPMRLNLTDLNRILSETEDGATPQ</sequence>
<dbReference type="Proteomes" id="UP001138500">
    <property type="component" value="Unassembled WGS sequence"/>
</dbReference>
<proteinExistence type="predicted"/>
<feature type="domain" description="MYND-type" evidence="5">
    <location>
        <begin position="11"/>
        <end position="53"/>
    </location>
</feature>
<evidence type="ECO:0000256" key="4">
    <source>
        <dbReference type="PROSITE-ProRule" id="PRU00134"/>
    </source>
</evidence>